<accession>A0ABT8B4N5</accession>
<dbReference type="SUPFAM" id="SSF52402">
    <property type="entry name" value="Adenine nucleotide alpha hydrolases-like"/>
    <property type="match status" value="1"/>
</dbReference>
<dbReference type="InterPro" id="IPR014729">
    <property type="entry name" value="Rossmann-like_a/b/a_fold"/>
</dbReference>
<reference evidence="3" key="2">
    <citation type="submission" date="2023-06" db="EMBL/GenBank/DDBJ databases">
        <authorList>
            <person name="Lucena T."/>
            <person name="Sun Q."/>
        </authorList>
    </citation>
    <scope>NUCLEOTIDE SEQUENCE</scope>
    <source>
        <strain evidence="3">CECT 7703</strain>
    </source>
</reference>
<comment type="similarity">
    <text evidence="1">Belongs to the universal stress protein A family.</text>
</comment>
<evidence type="ECO:0000256" key="1">
    <source>
        <dbReference type="ARBA" id="ARBA00008791"/>
    </source>
</evidence>
<evidence type="ECO:0000313" key="4">
    <source>
        <dbReference type="Proteomes" id="UP001180081"/>
    </source>
</evidence>
<evidence type="ECO:0000313" key="3">
    <source>
        <dbReference type="EMBL" id="MDN3576964.1"/>
    </source>
</evidence>
<dbReference type="PRINTS" id="PR01438">
    <property type="entry name" value="UNVRSLSTRESS"/>
</dbReference>
<dbReference type="InterPro" id="IPR006015">
    <property type="entry name" value="Universal_stress_UspA"/>
</dbReference>
<reference evidence="3" key="1">
    <citation type="journal article" date="2014" name="Int. J. Syst. Evol. Microbiol.">
        <title>Complete genome of a new Firmicutes species belonging to the dominant human colonic microbiota ('Ruminococcus bicirculans') reveals two chromosomes and a selective capacity to utilize plant glucans.</title>
        <authorList>
            <consortium name="NISC Comparative Sequencing Program"/>
            <person name="Wegmann U."/>
            <person name="Louis P."/>
            <person name="Goesmann A."/>
            <person name="Henrissat B."/>
            <person name="Duncan S.H."/>
            <person name="Flint H.J."/>
        </authorList>
    </citation>
    <scope>NUCLEOTIDE SEQUENCE</scope>
    <source>
        <strain evidence="3">CECT 7703</strain>
    </source>
</reference>
<evidence type="ECO:0000259" key="2">
    <source>
        <dbReference type="Pfam" id="PF00582"/>
    </source>
</evidence>
<protein>
    <submittedName>
        <fullName evidence="3">Universal stress protein</fullName>
    </submittedName>
</protein>
<dbReference type="Gene3D" id="3.40.50.620">
    <property type="entry name" value="HUPs"/>
    <property type="match status" value="1"/>
</dbReference>
<sequence length="149" mass="16256">MYKRILVPLDGSPTATSGLEEAIRLAHALRAKLHLFHVVDLHLVYMDYNGTAELADYVHALREAGQELLHKAQALAARQDVSAEVHAEECRTAETINLILQEARRTHADLLVIGTHGLRGFQRLVMGSTAEGVARLSPVPVLLVRGPAA</sequence>
<dbReference type="Pfam" id="PF00582">
    <property type="entry name" value="Usp"/>
    <property type="match status" value="1"/>
</dbReference>
<feature type="domain" description="UspA" evidence="2">
    <location>
        <begin position="1"/>
        <end position="145"/>
    </location>
</feature>
<dbReference type="EMBL" id="JAUFPU010000008">
    <property type="protein sequence ID" value="MDN3576964.1"/>
    <property type="molecule type" value="Genomic_DNA"/>
</dbReference>
<dbReference type="PANTHER" id="PTHR46268">
    <property type="entry name" value="STRESS RESPONSE PROTEIN NHAX"/>
    <property type="match status" value="1"/>
</dbReference>
<proteinExistence type="inferred from homology"/>
<gene>
    <name evidence="3" type="ORF">QWZ03_09315</name>
</gene>
<dbReference type="InterPro" id="IPR006016">
    <property type="entry name" value="UspA"/>
</dbReference>
<dbReference type="Proteomes" id="UP001180081">
    <property type="component" value="Unassembled WGS sequence"/>
</dbReference>
<dbReference type="RefSeq" id="WP_290332443.1">
    <property type="nucleotide sequence ID" value="NZ_JAUFPU010000008.1"/>
</dbReference>
<organism evidence="3 4">
    <name type="scientific">Chitinimonas viridis</name>
    <dbReference type="NCBI Taxonomy" id="664880"/>
    <lineage>
        <taxon>Bacteria</taxon>
        <taxon>Pseudomonadati</taxon>
        <taxon>Pseudomonadota</taxon>
        <taxon>Betaproteobacteria</taxon>
        <taxon>Neisseriales</taxon>
        <taxon>Chitinibacteraceae</taxon>
        <taxon>Chitinimonas</taxon>
    </lineage>
</organism>
<name>A0ABT8B4N5_9NEIS</name>
<dbReference type="CDD" id="cd00293">
    <property type="entry name" value="USP-like"/>
    <property type="match status" value="1"/>
</dbReference>
<dbReference type="PANTHER" id="PTHR46268:SF15">
    <property type="entry name" value="UNIVERSAL STRESS PROTEIN HP_0031"/>
    <property type="match status" value="1"/>
</dbReference>
<comment type="caution">
    <text evidence="3">The sequence shown here is derived from an EMBL/GenBank/DDBJ whole genome shotgun (WGS) entry which is preliminary data.</text>
</comment>
<keyword evidence="4" id="KW-1185">Reference proteome</keyword>